<dbReference type="InterPro" id="IPR050706">
    <property type="entry name" value="Cyclic-di-GMP_PDE-like"/>
</dbReference>
<keyword evidence="2" id="KW-1133">Transmembrane helix</keyword>
<dbReference type="PANTHER" id="PTHR33121">
    <property type="entry name" value="CYCLIC DI-GMP PHOSPHODIESTERASE PDEF"/>
    <property type="match status" value="1"/>
</dbReference>
<dbReference type="RefSeq" id="WP_218562728.1">
    <property type="nucleotide sequence ID" value="NZ_CP076643.1"/>
</dbReference>
<dbReference type="GO" id="GO:0071111">
    <property type="term" value="F:cyclic-guanylate-specific phosphodiesterase activity"/>
    <property type="evidence" value="ECO:0007669"/>
    <property type="project" value="InterPro"/>
</dbReference>
<dbReference type="InterPro" id="IPR001633">
    <property type="entry name" value="EAL_dom"/>
</dbReference>
<dbReference type="InterPro" id="IPR000160">
    <property type="entry name" value="GGDEF_dom"/>
</dbReference>
<evidence type="ECO:0000256" key="1">
    <source>
        <dbReference type="ARBA" id="ARBA00001946"/>
    </source>
</evidence>
<keyword evidence="2" id="KW-0812">Transmembrane</keyword>
<organism evidence="5 6">
    <name type="scientific">Vibrio ostreae</name>
    <dbReference type="NCBI Taxonomy" id="2841925"/>
    <lineage>
        <taxon>Bacteria</taxon>
        <taxon>Pseudomonadati</taxon>
        <taxon>Pseudomonadota</taxon>
        <taxon>Gammaproteobacteria</taxon>
        <taxon>Vibrionales</taxon>
        <taxon>Vibrionaceae</taxon>
        <taxon>Vibrio</taxon>
    </lineage>
</organism>
<gene>
    <name evidence="5" type="ORF">KNV97_21505</name>
</gene>
<dbReference type="KEGG" id="vos:KNV97_21505"/>
<dbReference type="FunFam" id="3.30.70.270:FF:000001">
    <property type="entry name" value="Diguanylate cyclase domain protein"/>
    <property type="match status" value="1"/>
</dbReference>
<keyword evidence="2" id="KW-0472">Membrane</keyword>
<evidence type="ECO:0000256" key="2">
    <source>
        <dbReference type="SAM" id="Phobius"/>
    </source>
</evidence>
<dbReference type="Pfam" id="PF00990">
    <property type="entry name" value="GGDEF"/>
    <property type="match status" value="1"/>
</dbReference>
<keyword evidence="6" id="KW-1185">Reference proteome</keyword>
<protein>
    <submittedName>
        <fullName evidence="5">EAL domain-containing protein</fullName>
    </submittedName>
</protein>
<dbReference type="CDD" id="cd01948">
    <property type="entry name" value="EAL"/>
    <property type="match status" value="1"/>
</dbReference>
<dbReference type="PROSITE" id="PS50883">
    <property type="entry name" value="EAL"/>
    <property type="match status" value="1"/>
</dbReference>
<proteinExistence type="predicted"/>
<evidence type="ECO:0000313" key="6">
    <source>
        <dbReference type="Proteomes" id="UP000694232"/>
    </source>
</evidence>
<dbReference type="Proteomes" id="UP000694232">
    <property type="component" value="Chromosome 1"/>
</dbReference>
<feature type="domain" description="GGDEF" evidence="4">
    <location>
        <begin position="273"/>
        <end position="405"/>
    </location>
</feature>
<dbReference type="AlphaFoldDB" id="A0A975UA44"/>
<dbReference type="PROSITE" id="PS50887">
    <property type="entry name" value="GGDEF"/>
    <property type="match status" value="1"/>
</dbReference>
<comment type="cofactor">
    <cofactor evidence="1">
        <name>Mg(2+)</name>
        <dbReference type="ChEBI" id="CHEBI:18420"/>
    </cofactor>
</comment>
<dbReference type="Pfam" id="PF00563">
    <property type="entry name" value="EAL"/>
    <property type="match status" value="1"/>
</dbReference>
<evidence type="ECO:0000259" key="4">
    <source>
        <dbReference type="PROSITE" id="PS50887"/>
    </source>
</evidence>
<evidence type="ECO:0000313" key="5">
    <source>
        <dbReference type="EMBL" id="QXO17873.1"/>
    </source>
</evidence>
<dbReference type="EMBL" id="CP076643">
    <property type="protein sequence ID" value="QXO17873.1"/>
    <property type="molecule type" value="Genomic_DNA"/>
</dbReference>
<sequence>MTRFRQIHSLAFRQAKTVFMVSVLLGLCFSLYQAGIEFHQEQQRIKQHYQVKLQQHYDNASQAAYHLNHLLAEQVATSLMADNAVVRVQLVDDFGDDLTRMEQRSVVAEPLVRWLAPYFTPDPPLFSRQLYQPGTEVLVGTLTFEVDGTSIARDFIAKIRRVLLFDLLRNILLTSILLVFFYRKLSRPLTQLIEWVRNLPNRSHTNLSLPAFEQENEISELASSFHSLWREREQAETKLNQLAYYDNLTGLANRSLLLQMLTKAIEQAEQHQHNGVLFYLDLDRFKTINDSLGHTIGDRMITAIATRLRAWAKQDYICARVGGDEFVVLIPALESQQVEAVARQLLALISNPYNVDNHQLYCSVSIGIATFASSGHNNIDVLRQADTALYRAKVSGRGKYVFYEPEMRAQVESFLQTEKGLHEALNHHQFELYYQPQLNTQHQIIGVEALIRWHHPQKGLQAPGLFMPVAEETGQILPIGNWIIEQAFYQYAQWKKAGVLPAEFRRLAINISPLQFAQESFVEHISEALQQAGISGEHIELEITENLLLENVAGAVEKMHRLKESQIKISIDDFGTGYSSLRYLKHLAVDVLKIDRSFVTQLHLDDNDQAIVDTIIMIAHRLGLEVIAEGVEDVFELNALKQLGCQQFQGFLFDQPLPASVITQRFADNHYQSLLEHALESAQSDVFKQTGNS</sequence>
<feature type="transmembrane region" description="Helical" evidence="2">
    <location>
        <begin position="18"/>
        <end position="36"/>
    </location>
</feature>
<name>A0A975UA44_9VIBR</name>
<reference evidence="5" key="1">
    <citation type="submission" date="2021-06" db="EMBL/GenBank/DDBJ databases">
        <title>Vibrio nov. sp., novel gut bacterium isolated from Yellow Sea oyster.</title>
        <authorList>
            <person name="Muhammad N."/>
            <person name="Nguyen T.H."/>
            <person name="Lee Y.-J."/>
            <person name="Ko J."/>
            <person name="Kim S.-G."/>
        </authorList>
    </citation>
    <scope>NUCLEOTIDE SEQUENCE</scope>
    <source>
        <strain evidence="5">OG9-811</strain>
    </source>
</reference>
<evidence type="ECO:0000259" key="3">
    <source>
        <dbReference type="PROSITE" id="PS50883"/>
    </source>
</evidence>
<dbReference type="CDD" id="cd01949">
    <property type="entry name" value="GGDEF"/>
    <property type="match status" value="1"/>
</dbReference>
<dbReference type="SMART" id="SM00267">
    <property type="entry name" value="GGDEF"/>
    <property type="match status" value="1"/>
</dbReference>
<dbReference type="SMART" id="SM00052">
    <property type="entry name" value="EAL"/>
    <property type="match status" value="1"/>
</dbReference>
<dbReference type="PANTHER" id="PTHR33121:SF70">
    <property type="entry name" value="SIGNALING PROTEIN YKOW"/>
    <property type="match status" value="1"/>
</dbReference>
<dbReference type="NCBIfam" id="TIGR00254">
    <property type="entry name" value="GGDEF"/>
    <property type="match status" value="1"/>
</dbReference>
<accession>A0A975UA44</accession>
<feature type="domain" description="EAL" evidence="3">
    <location>
        <begin position="414"/>
        <end position="670"/>
    </location>
</feature>